<dbReference type="PANTHER" id="PTHR46577">
    <property type="entry name" value="HTH-TYPE TRANSCRIPTIONAL REGULATORY PROTEIN GABR"/>
    <property type="match status" value="1"/>
</dbReference>
<evidence type="ECO:0000256" key="1">
    <source>
        <dbReference type="ARBA" id="ARBA00001933"/>
    </source>
</evidence>
<evidence type="ECO:0000256" key="5">
    <source>
        <dbReference type="ARBA" id="ARBA00023015"/>
    </source>
</evidence>
<organism evidence="10 11">
    <name type="scientific">Paenibacillus aurantiacus</name>
    <dbReference type="NCBI Taxonomy" id="1936118"/>
    <lineage>
        <taxon>Bacteria</taxon>
        <taxon>Bacillati</taxon>
        <taxon>Bacillota</taxon>
        <taxon>Bacilli</taxon>
        <taxon>Bacillales</taxon>
        <taxon>Paenibacillaceae</taxon>
        <taxon>Paenibacillus</taxon>
    </lineage>
</organism>
<evidence type="ECO:0000313" key="10">
    <source>
        <dbReference type="EMBL" id="MFB9330307.1"/>
    </source>
</evidence>
<name>A0ABV5L1Y7_9BACL</name>
<evidence type="ECO:0000256" key="3">
    <source>
        <dbReference type="ARBA" id="ARBA00022576"/>
    </source>
</evidence>
<feature type="compositionally biased region" description="Polar residues" evidence="8">
    <location>
        <begin position="94"/>
        <end position="105"/>
    </location>
</feature>
<keyword evidence="7" id="KW-0804">Transcription</keyword>
<dbReference type="GO" id="GO:0008483">
    <property type="term" value="F:transaminase activity"/>
    <property type="evidence" value="ECO:0007669"/>
    <property type="project" value="UniProtKB-KW"/>
</dbReference>
<dbReference type="PROSITE" id="PS50949">
    <property type="entry name" value="HTH_GNTR"/>
    <property type="match status" value="1"/>
</dbReference>
<keyword evidence="3 10" id="KW-0032">Aminotransferase</keyword>
<dbReference type="Pfam" id="PF00392">
    <property type="entry name" value="GntR"/>
    <property type="match status" value="1"/>
</dbReference>
<dbReference type="InterPro" id="IPR036390">
    <property type="entry name" value="WH_DNA-bd_sf"/>
</dbReference>
<dbReference type="Proteomes" id="UP001589747">
    <property type="component" value="Unassembled WGS sequence"/>
</dbReference>
<evidence type="ECO:0000259" key="9">
    <source>
        <dbReference type="PROSITE" id="PS50949"/>
    </source>
</evidence>
<keyword evidence="6" id="KW-0238">DNA-binding</keyword>
<dbReference type="InterPro" id="IPR015424">
    <property type="entry name" value="PyrdxlP-dep_Trfase"/>
</dbReference>
<evidence type="ECO:0000256" key="2">
    <source>
        <dbReference type="ARBA" id="ARBA00005384"/>
    </source>
</evidence>
<keyword evidence="3 10" id="KW-0808">Transferase</keyword>
<dbReference type="PANTHER" id="PTHR46577:SF1">
    <property type="entry name" value="HTH-TYPE TRANSCRIPTIONAL REGULATORY PROTEIN GABR"/>
    <property type="match status" value="1"/>
</dbReference>
<dbReference type="InterPro" id="IPR051446">
    <property type="entry name" value="HTH_trans_reg/aminotransferase"/>
</dbReference>
<gene>
    <name evidence="10" type="ORF">ACFFSY_30550</name>
</gene>
<dbReference type="SMART" id="SM00345">
    <property type="entry name" value="HTH_GNTR"/>
    <property type="match status" value="1"/>
</dbReference>
<comment type="similarity">
    <text evidence="2">In the C-terminal section; belongs to the class-I pyridoxal-phosphate-dependent aminotransferase family.</text>
</comment>
<dbReference type="CDD" id="cd00609">
    <property type="entry name" value="AAT_like"/>
    <property type="match status" value="1"/>
</dbReference>
<dbReference type="InterPro" id="IPR036388">
    <property type="entry name" value="WH-like_DNA-bd_sf"/>
</dbReference>
<dbReference type="SUPFAM" id="SSF53383">
    <property type="entry name" value="PLP-dependent transferases"/>
    <property type="match status" value="1"/>
</dbReference>
<evidence type="ECO:0000256" key="4">
    <source>
        <dbReference type="ARBA" id="ARBA00022898"/>
    </source>
</evidence>
<keyword evidence="11" id="KW-1185">Reference proteome</keyword>
<dbReference type="CDD" id="cd07377">
    <property type="entry name" value="WHTH_GntR"/>
    <property type="match status" value="1"/>
</dbReference>
<dbReference type="InterPro" id="IPR015421">
    <property type="entry name" value="PyrdxlP-dep_Trfase_major"/>
</dbReference>
<evidence type="ECO:0000256" key="8">
    <source>
        <dbReference type="SAM" id="MobiDB-lite"/>
    </source>
</evidence>
<keyword evidence="4" id="KW-0663">Pyridoxal phosphate</keyword>
<evidence type="ECO:0000256" key="6">
    <source>
        <dbReference type="ARBA" id="ARBA00023125"/>
    </source>
</evidence>
<evidence type="ECO:0000313" key="11">
    <source>
        <dbReference type="Proteomes" id="UP001589747"/>
    </source>
</evidence>
<protein>
    <submittedName>
        <fullName evidence="10">PLP-dependent aminotransferase family protein</fullName>
    </submittedName>
</protein>
<comment type="cofactor">
    <cofactor evidence="1">
        <name>pyridoxal 5'-phosphate</name>
        <dbReference type="ChEBI" id="CHEBI:597326"/>
    </cofactor>
</comment>
<comment type="caution">
    <text evidence="10">The sequence shown here is derived from an EMBL/GenBank/DDBJ whole genome shotgun (WGS) entry which is preliminary data.</text>
</comment>
<sequence length="487" mass="53272">MHSLMPTIDDASDVPVYMQLYVYIKDRIGAGQLKPGEKLPSVRLLASLLGRSRTPVALAYDQLVAEGYAVSRPRSGLFVADITAHLPEVGQPAGTGQTPPLSSRPQLADNRALPPRAYHAADAAEADYDFGYGAVDLSQFPHGRWRKLVGDCFLPENGRTLLYGDYQGDAGLREEIAAYLLHARGVRCSPAQIVVGAGTYHSLDLLLQLLRPRLGEIAAEEAVNDGVKSLLLQAGVPVKPIRLAPDGIRIEELRATSAQAVYVTPSHQFPYGMTTSIAKRMQLLAWAKAQDAYIIENDYDGEFRYGGKPIPSLQGLDSAGRVIYLGTFSKALFPSLRLSYLVLPLELLADFRAMDHSYDQLASPIFQSALRQFMRAGDFERYIRRMRIVYGRKQDAMLTAVREELGERAEVIGQGSGLHLLLRDRDGRSEEQLVAAAKSARVLVYPTSIYALAPELAAPGTVLLGYGGIPIERVGPGICRLAEAWGR</sequence>
<proteinExistence type="inferred from homology"/>
<dbReference type="Gene3D" id="3.40.640.10">
    <property type="entry name" value="Type I PLP-dependent aspartate aminotransferase-like (Major domain)"/>
    <property type="match status" value="1"/>
</dbReference>
<feature type="domain" description="HTH gntR-type" evidence="9">
    <location>
        <begin position="14"/>
        <end position="82"/>
    </location>
</feature>
<keyword evidence="5" id="KW-0805">Transcription regulation</keyword>
<accession>A0ABV5L1Y7</accession>
<reference evidence="10 11" key="1">
    <citation type="submission" date="2024-09" db="EMBL/GenBank/DDBJ databases">
        <authorList>
            <person name="Sun Q."/>
            <person name="Mori K."/>
        </authorList>
    </citation>
    <scope>NUCLEOTIDE SEQUENCE [LARGE SCALE GENOMIC DNA]</scope>
    <source>
        <strain evidence="10 11">TISTR 2452</strain>
    </source>
</reference>
<feature type="region of interest" description="Disordered" evidence="8">
    <location>
        <begin position="89"/>
        <end position="109"/>
    </location>
</feature>
<evidence type="ECO:0000256" key="7">
    <source>
        <dbReference type="ARBA" id="ARBA00023163"/>
    </source>
</evidence>
<dbReference type="RefSeq" id="WP_377501371.1">
    <property type="nucleotide sequence ID" value="NZ_JBHMDO010000047.1"/>
</dbReference>
<dbReference type="InterPro" id="IPR004839">
    <property type="entry name" value="Aminotransferase_I/II_large"/>
</dbReference>
<dbReference type="InterPro" id="IPR000524">
    <property type="entry name" value="Tscrpt_reg_HTH_GntR"/>
</dbReference>
<dbReference type="SUPFAM" id="SSF46785">
    <property type="entry name" value="Winged helix' DNA-binding domain"/>
    <property type="match status" value="1"/>
</dbReference>
<dbReference type="EMBL" id="JBHMDO010000047">
    <property type="protein sequence ID" value="MFB9330307.1"/>
    <property type="molecule type" value="Genomic_DNA"/>
</dbReference>
<dbReference type="Pfam" id="PF00155">
    <property type="entry name" value="Aminotran_1_2"/>
    <property type="match status" value="1"/>
</dbReference>
<dbReference type="Gene3D" id="1.10.10.10">
    <property type="entry name" value="Winged helix-like DNA-binding domain superfamily/Winged helix DNA-binding domain"/>
    <property type="match status" value="1"/>
</dbReference>